<sequence>MFFVVNKYLIPKGFRGLTVFPFVFLKFRVDKDNVVFVNHERIHLRQQTELLILPFFVWYFLEYLFNLLKYNNKNHAYRNISFEREAYNNEADLEYLKKRKLFGFWKYLFLNKV</sequence>
<evidence type="ECO:0008006" key="4">
    <source>
        <dbReference type="Google" id="ProtNLM"/>
    </source>
</evidence>
<comment type="caution">
    <text evidence="2">The sequence shown here is derived from an EMBL/GenBank/DDBJ whole genome shotgun (WGS) entry which is preliminary data.</text>
</comment>
<protein>
    <recommendedName>
        <fullName evidence="4">BlaR1 peptidase M56</fullName>
    </recommendedName>
</protein>
<gene>
    <name evidence="2" type="ORF">B6A10_13120</name>
</gene>
<proteinExistence type="predicted"/>
<dbReference type="RefSeq" id="WP_188221220.1">
    <property type="nucleotide sequence ID" value="NZ_NASZ01000022.1"/>
</dbReference>
<feature type="transmembrane region" description="Helical" evidence="1">
    <location>
        <begin position="50"/>
        <end position="68"/>
    </location>
</feature>
<evidence type="ECO:0000313" key="3">
    <source>
        <dbReference type="Proteomes" id="UP000661715"/>
    </source>
</evidence>
<keyword evidence="1" id="KW-0472">Membrane</keyword>
<organism evidence="2 3">
    <name type="scientific">Flavobacterium pokkalii</name>
    <dbReference type="NCBI Taxonomy" id="1940408"/>
    <lineage>
        <taxon>Bacteria</taxon>
        <taxon>Pseudomonadati</taxon>
        <taxon>Bacteroidota</taxon>
        <taxon>Flavobacteriia</taxon>
        <taxon>Flavobacteriales</taxon>
        <taxon>Flavobacteriaceae</taxon>
        <taxon>Flavobacterium</taxon>
    </lineage>
</organism>
<evidence type="ECO:0000313" key="2">
    <source>
        <dbReference type="EMBL" id="MBD0726115.1"/>
    </source>
</evidence>
<evidence type="ECO:0000256" key="1">
    <source>
        <dbReference type="SAM" id="Phobius"/>
    </source>
</evidence>
<reference evidence="2 3" key="1">
    <citation type="journal article" date="2020" name="Microbiol. Res.">
        <title>Flavobacterium pokkalii sp. nov., a novel plant growth promoting native rhizobacteria isolated from pokkali rice grown in coastal saline affected agricultural regions of southern India, Kerala.</title>
        <authorList>
            <person name="Menon R.R."/>
            <person name="Kumari S."/>
            <person name="Viver T."/>
            <person name="Rameshkumar N."/>
        </authorList>
    </citation>
    <scope>NUCLEOTIDE SEQUENCE [LARGE SCALE GENOMIC DNA]</scope>
    <source>
        <strain evidence="2 3">L1I52</strain>
    </source>
</reference>
<keyword evidence="3" id="KW-1185">Reference proteome</keyword>
<keyword evidence="1" id="KW-0812">Transmembrane</keyword>
<dbReference type="EMBL" id="NASZ01000022">
    <property type="protein sequence ID" value="MBD0726115.1"/>
    <property type="molecule type" value="Genomic_DNA"/>
</dbReference>
<accession>A0ABR7UTI2</accession>
<dbReference type="Proteomes" id="UP000661715">
    <property type="component" value="Unassembled WGS sequence"/>
</dbReference>
<keyword evidence="1" id="KW-1133">Transmembrane helix</keyword>
<name>A0ABR7UTI2_9FLAO</name>